<protein>
    <submittedName>
        <fullName evidence="2">Uncharacterized protein</fullName>
    </submittedName>
</protein>
<name>A0AAD5MMD3_PARTN</name>
<comment type="caution">
    <text evidence="2">The sequence shown here is derived from an EMBL/GenBank/DDBJ whole genome shotgun (WGS) entry which is preliminary data.</text>
</comment>
<feature type="signal peptide" evidence="1">
    <location>
        <begin position="1"/>
        <end position="19"/>
    </location>
</feature>
<dbReference type="AlphaFoldDB" id="A0AAD5MMD3"/>
<reference evidence="2" key="1">
    <citation type="submission" date="2021-06" db="EMBL/GenBank/DDBJ databases">
        <title>Parelaphostrongylus tenuis whole genome reference sequence.</title>
        <authorList>
            <person name="Garwood T.J."/>
            <person name="Larsen P.A."/>
            <person name="Fountain-Jones N.M."/>
            <person name="Garbe J.R."/>
            <person name="Macchietto M.G."/>
            <person name="Kania S.A."/>
            <person name="Gerhold R.W."/>
            <person name="Richards J.E."/>
            <person name="Wolf T.M."/>
        </authorList>
    </citation>
    <scope>NUCLEOTIDE SEQUENCE</scope>
    <source>
        <strain evidence="2">MNPRO001-30</strain>
        <tissue evidence="2">Meninges</tissue>
    </source>
</reference>
<organism evidence="2 3">
    <name type="scientific">Parelaphostrongylus tenuis</name>
    <name type="common">Meningeal worm</name>
    <dbReference type="NCBI Taxonomy" id="148309"/>
    <lineage>
        <taxon>Eukaryota</taxon>
        <taxon>Metazoa</taxon>
        <taxon>Ecdysozoa</taxon>
        <taxon>Nematoda</taxon>
        <taxon>Chromadorea</taxon>
        <taxon>Rhabditida</taxon>
        <taxon>Rhabditina</taxon>
        <taxon>Rhabditomorpha</taxon>
        <taxon>Strongyloidea</taxon>
        <taxon>Metastrongylidae</taxon>
        <taxon>Parelaphostrongylus</taxon>
    </lineage>
</organism>
<dbReference type="EMBL" id="JAHQIW010000871">
    <property type="protein sequence ID" value="KAJ1350476.1"/>
    <property type="molecule type" value="Genomic_DNA"/>
</dbReference>
<evidence type="ECO:0000313" key="2">
    <source>
        <dbReference type="EMBL" id="KAJ1350476.1"/>
    </source>
</evidence>
<accession>A0AAD5MMD3</accession>
<evidence type="ECO:0000313" key="3">
    <source>
        <dbReference type="Proteomes" id="UP001196413"/>
    </source>
</evidence>
<dbReference type="Proteomes" id="UP001196413">
    <property type="component" value="Unassembled WGS sequence"/>
</dbReference>
<evidence type="ECO:0000256" key="1">
    <source>
        <dbReference type="SAM" id="SignalP"/>
    </source>
</evidence>
<keyword evidence="1" id="KW-0732">Signal</keyword>
<sequence length="178" mass="20309">MHLWSSASLLFCLQTTATSNPTTQQRQRCPFEEQTVEFHDTLLFLHSGTFVVRRRFSSISVRSSFSSTKTKVHVWHYYGHEVIRMAQRSSTPPPAYCRGVIGFNRCRPADHITAKSLESMTEPTRRPIDRPTAKLIRILVKTAKSLRYESPTAYSVKLSDAGLNVSLLDTSKEIYDKI</sequence>
<keyword evidence="3" id="KW-1185">Reference proteome</keyword>
<gene>
    <name evidence="2" type="ORF">KIN20_006272</name>
</gene>
<proteinExistence type="predicted"/>
<feature type="chain" id="PRO_5042290668" evidence="1">
    <location>
        <begin position="20"/>
        <end position="178"/>
    </location>
</feature>